<protein>
    <submittedName>
        <fullName evidence="1">Uncharacterized protein</fullName>
    </submittedName>
</protein>
<dbReference type="EMBL" id="JFBX01000271">
    <property type="protein sequence ID" value="KXH43654.1"/>
    <property type="molecule type" value="Genomic_DNA"/>
</dbReference>
<name>A0A135T697_9PEZI</name>
<dbReference type="AlphaFoldDB" id="A0A135T697"/>
<evidence type="ECO:0000313" key="1">
    <source>
        <dbReference type="EMBL" id="KXH43654.1"/>
    </source>
</evidence>
<dbReference type="Proteomes" id="UP000070328">
    <property type="component" value="Unassembled WGS sequence"/>
</dbReference>
<reference evidence="1 2" key="1">
    <citation type="submission" date="2014-02" db="EMBL/GenBank/DDBJ databases">
        <title>The genome sequence of Colletotrichum simmondsii CBS122122.</title>
        <authorList>
            <person name="Baroncelli R."/>
            <person name="Thon M.R."/>
        </authorList>
    </citation>
    <scope>NUCLEOTIDE SEQUENCE [LARGE SCALE GENOMIC DNA]</scope>
    <source>
        <strain evidence="1 2">CBS122122</strain>
    </source>
</reference>
<evidence type="ECO:0000313" key="2">
    <source>
        <dbReference type="Proteomes" id="UP000070328"/>
    </source>
</evidence>
<comment type="caution">
    <text evidence="1">The sequence shown here is derived from an EMBL/GenBank/DDBJ whole genome shotgun (WGS) entry which is preliminary data.</text>
</comment>
<keyword evidence="2" id="KW-1185">Reference proteome</keyword>
<gene>
    <name evidence="1" type="ORF">CSIM01_11981</name>
</gene>
<accession>A0A135T697</accession>
<sequence>MRRRGRHDSNPNSWQFMEEVAASKCSGRTCAESELPAFPVQPGLEGAKCGVPQRPAGEENLGANVSKPAKLHLPLASPPFRIRVHSGRELPLWPPWDSIAPEAAIQLADGSRFSSKNSARVLHKHSPATYSLSQALPVLIREATWLTKSILRFDAQDSGPQTRGRGTKADV</sequence>
<organism evidence="1 2">
    <name type="scientific">Colletotrichum simmondsii</name>
    <dbReference type="NCBI Taxonomy" id="703756"/>
    <lineage>
        <taxon>Eukaryota</taxon>
        <taxon>Fungi</taxon>
        <taxon>Dikarya</taxon>
        <taxon>Ascomycota</taxon>
        <taxon>Pezizomycotina</taxon>
        <taxon>Sordariomycetes</taxon>
        <taxon>Hypocreomycetidae</taxon>
        <taxon>Glomerellales</taxon>
        <taxon>Glomerellaceae</taxon>
        <taxon>Colletotrichum</taxon>
        <taxon>Colletotrichum acutatum species complex</taxon>
    </lineage>
</organism>
<proteinExistence type="predicted"/>